<dbReference type="Pfam" id="PF06456">
    <property type="entry name" value="Arfaptin"/>
    <property type="match status" value="1"/>
</dbReference>
<protein>
    <recommendedName>
        <fullName evidence="1">AH domain-containing protein</fullName>
    </recommendedName>
</protein>
<dbReference type="OrthoDB" id="2126778at2759"/>
<dbReference type="InterPro" id="IPR010504">
    <property type="entry name" value="AH_dom"/>
</dbReference>
<feature type="domain" description="AH" evidence="1">
    <location>
        <begin position="1"/>
        <end position="97"/>
    </location>
</feature>
<evidence type="ECO:0000259" key="1">
    <source>
        <dbReference type="PROSITE" id="PS50870"/>
    </source>
</evidence>
<dbReference type="GO" id="GO:0005794">
    <property type="term" value="C:Golgi apparatus"/>
    <property type="evidence" value="ECO:0007669"/>
    <property type="project" value="TreeGrafter"/>
</dbReference>
<dbReference type="GO" id="GO:0051049">
    <property type="term" value="P:regulation of transport"/>
    <property type="evidence" value="ECO:0007669"/>
    <property type="project" value="TreeGrafter"/>
</dbReference>
<sequence length="129" mass="14606">MIQVEFELSKLLKEDGEADSTAAGRIMIAVGRVLTLSVHHRLQIRNPLLRFFGELHVFAERAILDCADTVDAAEKARTEYRGSLLRNKEKLDGLKLDTLQKVDLLAASRCNLFSQVRTCKVLHKRPIFC</sequence>
<dbReference type="PANTHER" id="PTHR10164:SF4">
    <property type="entry name" value="GH23156P"/>
    <property type="match status" value="1"/>
</dbReference>
<dbReference type="InterPro" id="IPR024114">
    <property type="entry name" value="Islet_autoAg_Ica1/Ica1-like"/>
</dbReference>
<name>A0A3P6R3C0_9BILA</name>
<dbReference type="PANTHER" id="PTHR10164">
    <property type="entry name" value="ISLET CELL AUTOANTIGEN 1"/>
    <property type="match status" value="1"/>
</dbReference>
<evidence type="ECO:0000313" key="2">
    <source>
        <dbReference type="EMBL" id="VDK47865.1"/>
    </source>
</evidence>
<dbReference type="GO" id="GO:0019904">
    <property type="term" value="F:protein domain specific binding"/>
    <property type="evidence" value="ECO:0007669"/>
    <property type="project" value="InterPro"/>
</dbReference>
<accession>A0A3P6R3C0</accession>
<dbReference type="SUPFAM" id="SSF103657">
    <property type="entry name" value="BAR/IMD domain-like"/>
    <property type="match status" value="1"/>
</dbReference>
<proteinExistence type="predicted"/>
<dbReference type="AlphaFoldDB" id="A0A3P6R3C0"/>
<reference evidence="2 3" key="1">
    <citation type="submission" date="2018-11" db="EMBL/GenBank/DDBJ databases">
        <authorList>
            <consortium name="Pathogen Informatics"/>
        </authorList>
    </citation>
    <scope>NUCLEOTIDE SEQUENCE [LARGE SCALE GENOMIC DNA]</scope>
</reference>
<dbReference type="EMBL" id="UYRT01009673">
    <property type="protein sequence ID" value="VDK47865.1"/>
    <property type="molecule type" value="Genomic_DNA"/>
</dbReference>
<evidence type="ECO:0000313" key="3">
    <source>
        <dbReference type="Proteomes" id="UP000271098"/>
    </source>
</evidence>
<gene>
    <name evidence="2" type="ORF">GPUH_LOCUS4882</name>
</gene>
<organism evidence="2 3">
    <name type="scientific">Gongylonema pulchrum</name>
    <dbReference type="NCBI Taxonomy" id="637853"/>
    <lineage>
        <taxon>Eukaryota</taxon>
        <taxon>Metazoa</taxon>
        <taxon>Ecdysozoa</taxon>
        <taxon>Nematoda</taxon>
        <taxon>Chromadorea</taxon>
        <taxon>Rhabditida</taxon>
        <taxon>Spirurina</taxon>
        <taxon>Spiruromorpha</taxon>
        <taxon>Spiruroidea</taxon>
        <taxon>Gongylonematidae</taxon>
        <taxon>Gongylonema</taxon>
    </lineage>
</organism>
<dbReference type="SMART" id="SM01015">
    <property type="entry name" value="Arfaptin"/>
    <property type="match status" value="1"/>
</dbReference>
<dbReference type="Gene3D" id="1.20.1270.60">
    <property type="entry name" value="Arfaptin homology (AH) domain/BAR domain"/>
    <property type="match status" value="1"/>
</dbReference>
<keyword evidence="3" id="KW-1185">Reference proteome</keyword>
<dbReference type="Proteomes" id="UP000271098">
    <property type="component" value="Unassembled WGS sequence"/>
</dbReference>
<dbReference type="InterPro" id="IPR027267">
    <property type="entry name" value="AH/BAR_dom_sf"/>
</dbReference>
<dbReference type="PROSITE" id="PS50870">
    <property type="entry name" value="AH"/>
    <property type="match status" value="1"/>
</dbReference>